<dbReference type="InterPro" id="IPR038770">
    <property type="entry name" value="Na+/solute_symporter_sf"/>
</dbReference>
<dbReference type="InterPro" id="IPR006153">
    <property type="entry name" value="Cation/H_exchanger_TM"/>
</dbReference>
<dbReference type="GO" id="GO:0008324">
    <property type="term" value="F:monoatomic cation transmembrane transporter activity"/>
    <property type="evidence" value="ECO:0007669"/>
    <property type="project" value="InterPro"/>
</dbReference>
<evidence type="ECO:0000256" key="9">
    <source>
        <dbReference type="SAM" id="Phobius"/>
    </source>
</evidence>
<dbReference type="EMBL" id="FOKI01000065">
    <property type="protein sequence ID" value="SFB45332.1"/>
    <property type="molecule type" value="Genomic_DNA"/>
</dbReference>
<dbReference type="Proteomes" id="UP000198619">
    <property type="component" value="Unassembled WGS sequence"/>
</dbReference>
<dbReference type="OrthoDB" id="9793589at2"/>
<keyword evidence="6 9" id="KW-1133">Transmembrane helix</keyword>
<evidence type="ECO:0000256" key="7">
    <source>
        <dbReference type="ARBA" id="ARBA00023065"/>
    </source>
</evidence>
<keyword evidence="12" id="KW-1185">Reference proteome</keyword>
<evidence type="ECO:0000259" key="10">
    <source>
        <dbReference type="PROSITE" id="PS51202"/>
    </source>
</evidence>
<feature type="domain" description="RCK C-terminal" evidence="10">
    <location>
        <begin position="392"/>
        <end position="475"/>
    </location>
</feature>
<feature type="transmembrane region" description="Helical" evidence="9">
    <location>
        <begin position="6"/>
        <end position="24"/>
    </location>
</feature>
<feature type="transmembrane region" description="Helical" evidence="9">
    <location>
        <begin position="125"/>
        <end position="145"/>
    </location>
</feature>
<dbReference type="GO" id="GO:0016020">
    <property type="term" value="C:membrane"/>
    <property type="evidence" value="ECO:0007669"/>
    <property type="project" value="UniProtKB-SubCell"/>
</dbReference>
<evidence type="ECO:0000256" key="2">
    <source>
        <dbReference type="ARBA" id="ARBA00005551"/>
    </source>
</evidence>
<dbReference type="InterPro" id="IPR036721">
    <property type="entry name" value="RCK_C_sf"/>
</dbReference>
<feature type="transmembrane region" description="Helical" evidence="9">
    <location>
        <begin position="223"/>
        <end position="240"/>
    </location>
</feature>
<dbReference type="PANTHER" id="PTHR43562">
    <property type="entry name" value="NAPA-TYPE SODIUM/HYDROGEN ANTIPORTER"/>
    <property type="match status" value="1"/>
</dbReference>
<dbReference type="PROSITE" id="PS51202">
    <property type="entry name" value="RCK_C"/>
    <property type="match status" value="1"/>
</dbReference>
<feature type="transmembrane region" description="Helical" evidence="9">
    <location>
        <begin position="335"/>
        <end position="356"/>
    </location>
</feature>
<feature type="transmembrane region" description="Helical" evidence="9">
    <location>
        <begin position="183"/>
        <end position="203"/>
    </location>
</feature>
<evidence type="ECO:0000256" key="6">
    <source>
        <dbReference type="ARBA" id="ARBA00022989"/>
    </source>
</evidence>
<keyword evidence="4" id="KW-0050">Antiport</keyword>
<keyword evidence="7" id="KW-0406">Ion transport</keyword>
<dbReference type="Pfam" id="PF02080">
    <property type="entry name" value="TrkA_C"/>
    <property type="match status" value="1"/>
</dbReference>
<sequence>MEHAISYDSLLILSIFAFITPFLVKSLKKIKIPYQVGEIFVGILIGTSGLNIIKSDLWIVFLSELGLAYLMFLGGLEIDFSNRNKNNKSKKNQGIIIMLMFILSLIISYLIVGGVNILGLQKGKLFFSLLFTAAAPGLMVPYLKGKDMLNTDFGQSLLIFSLVCEFICLIGITIIASTTMYGFSYKNFLFILLFVAAFLIYLVTKRFYKHFDLWAVNFKNLHIGVRAAFALILMLVTLSNKIGSEIILGSFLAGIIVSLISGKAKEELTHKLDIIGYGFLIPIFFIMVGVNLDLKLVFNDTSALSKIPFIILGFFLVKAIPCILLQYIYGRKKAIASGFILSAQLSLIIVGSQMALNLNLIDSATYGAFILSTVISCIIFPILFEYILKDDVDISSSKDKVIDRIIIREVLPVNQKYLNTPLKDLHFPEDTRVFLIDRNGKEIFPSGNTTINLGDEVILAGLSHAVEETVNLMEFIG</sequence>
<feature type="transmembrane region" description="Helical" evidence="9">
    <location>
        <begin position="274"/>
        <end position="292"/>
    </location>
</feature>
<feature type="transmembrane region" description="Helical" evidence="9">
    <location>
        <begin position="59"/>
        <end position="76"/>
    </location>
</feature>
<keyword evidence="3" id="KW-0813">Transport</keyword>
<comment type="subcellular location">
    <subcellularLocation>
        <location evidence="1">Membrane</location>
        <topology evidence="1">Multi-pass membrane protein</topology>
    </subcellularLocation>
</comment>
<name>A0A1I1B6D8_9CLOT</name>
<accession>A0A1I1B6D8</accession>
<dbReference type="STRING" id="84698.SAMN04488528_10658"/>
<dbReference type="GO" id="GO:0015297">
    <property type="term" value="F:antiporter activity"/>
    <property type="evidence" value="ECO:0007669"/>
    <property type="project" value="UniProtKB-KW"/>
</dbReference>
<dbReference type="Pfam" id="PF00999">
    <property type="entry name" value="Na_H_Exchanger"/>
    <property type="match status" value="1"/>
</dbReference>
<dbReference type="GO" id="GO:0006813">
    <property type="term" value="P:potassium ion transport"/>
    <property type="evidence" value="ECO:0007669"/>
    <property type="project" value="InterPro"/>
</dbReference>
<evidence type="ECO:0000256" key="3">
    <source>
        <dbReference type="ARBA" id="ARBA00022448"/>
    </source>
</evidence>
<dbReference type="AlphaFoldDB" id="A0A1I1B6D8"/>
<feature type="transmembrane region" description="Helical" evidence="9">
    <location>
        <begin position="157"/>
        <end position="177"/>
    </location>
</feature>
<evidence type="ECO:0000256" key="4">
    <source>
        <dbReference type="ARBA" id="ARBA00022449"/>
    </source>
</evidence>
<feature type="transmembrane region" description="Helical" evidence="9">
    <location>
        <begin position="307"/>
        <end position="328"/>
    </location>
</feature>
<keyword evidence="8 9" id="KW-0472">Membrane</keyword>
<dbReference type="PANTHER" id="PTHR43562:SF1">
    <property type="entry name" value="NA(+)_H(+) ANTIPORTER YJBQ-RELATED"/>
    <property type="match status" value="1"/>
</dbReference>
<evidence type="ECO:0000313" key="11">
    <source>
        <dbReference type="EMBL" id="SFB45332.1"/>
    </source>
</evidence>
<dbReference type="Gene3D" id="1.20.1530.20">
    <property type="match status" value="1"/>
</dbReference>
<reference evidence="11 12" key="1">
    <citation type="submission" date="2016-10" db="EMBL/GenBank/DDBJ databases">
        <authorList>
            <person name="de Groot N.N."/>
        </authorList>
    </citation>
    <scope>NUCLEOTIDE SEQUENCE [LARGE SCALE GENOMIC DNA]</scope>
    <source>
        <strain evidence="11 12">DSM 12271</strain>
    </source>
</reference>
<protein>
    <submittedName>
        <fullName evidence="11">Transporter, CPA2 family</fullName>
    </submittedName>
</protein>
<evidence type="ECO:0000256" key="1">
    <source>
        <dbReference type="ARBA" id="ARBA00004141"/>
    </source>
</evidence>
<keyword evidence="5 9" id="KW-0812">Transmembrane</keyword>
<organism evidence="11 12">
    <name type="scientific">Clostridium frigidicarnis</name>
    <dbReference type="NCBI Taxonomy" id="84698"/>
    <lineage>
        <taxon>Bacteria</taxon>
        <taxon>Bacillati</taxon>
        <taxon>Bacillota</taxon>
        <taxon>Clostridia</taxon>
        <taxon>Eubacteriales</taxon>
        <taxon>Clostridiaceae</taxon>
        <taxon>Clostridium</taxon>
    </lineage>
</organism>
<feature type="transmembrane region" description="Helical" evidence="9">
    <location>
        <begin position="368"/>
        <end position="388"/>
    </location>
</feature>
<gene>
    <name evidence="11" type="ORF">SAMN04488528_10658</name>
</gene>
<evidence type="ECO:0000256" key="5">
    <source>
        <dbReference type="ARBA" id="ARBA00022692"/>
    </source>
</evidence>
<dbReference type="RefSeq" id="WP_090043221.1">
    <property type="nucleotide sequence ID" value="NZ_FOKI01000065.1"/>
</dbReference>
<comment type="similarity">
    <text evidence="2">Belongs to the monovalent cation:proton antiporter 2 (CPA2) transporter (TC 2.A.37) family.</text>
</comment>
<dbReference type="Gene3D" id="3.30.70.1450">
    <property type="entry name" value="Regulator of K+ conductance, C-terminal domain"/>
    <property type="match status" value="1"/>
</dbReference>
<dbReference type="GO" id="GO:1902600">
    <property type="term" value="P:proton transmembrane transport"/>
    <property type="evidence" value="ECO:0007669"/>
    <property type="project" value="InterPro"/>
</dbReference>
<dbReference type="InterPro" id="IPR006037">
    <property type="entry name" value="RCK_C"/>
</dbReference>
<evidence type="ECO:0000313" key="12">
    <source>
        <dbReference type="Proteomes" id="UP000198619"/>
    </source>
</evidence>
<evidence type="ECO:0000256" key="8">
    <source>
        <dbReference type="ARBA" id="ARBA00023136"/>
    </source>
</evidence>
<feature type="transmembrane region" description="Helical" evidence="9">
    <location>
        <begin position="36"/>
        <end position="53"/>
    </location>
</feature>
<dbReference type="SUPFAM" id="SSF116726">
    <property type="entry name" value="TrkA C-terminal domain-like"/>
    <property type="match status" value="1"/>
</dbReference>
<feature type="transmembrane region" description="Helical" evidence="9">
    <location>
        <begin position="246"/>
        <end position="262"/>
    </location>
</feature>
<feature type="transmembrane region" description="Helical" evidence="9">
    <location>
        <begin position="96"/>
        <end position="119"/>
    </location>
</feature>
<proteinExistence type="inferred from homology"/>